<comment type="caution">
    <text evidence="1">The sequence shown here is derived from an EMBL/GenBank/DDBJ whole genome shotgun (WGS) entry which is preliminary data.</text>
</comment>
<gene>
    <name evidence="1" type="ORF">RhiirA5_415357</name>
</gene>
<proteinExistence type="predicted"/>
<sequence length="65" mass="7283">DKFNINNCSKSEMTSIYGIGSKCADILMNNRPYCDLEDCIARTNIPRNFLINFQFSATPSSTSPN</sequence>
<dbReference type="Gene3D" id="1.10.150.320">
    <property type="entry name" value="Photosystem II 12 kDa extrinsic protein"/>
    <property type="match status" value="1"/>
</dbReference>
<dbReference type="Proteomes" id="UP000232722">
    <property type="component" value="Unassembled WGS sequence"/>
</dbReference>
<evidence type="ECO:0000313" key="1">
    <source>
        <dbReference type="EMBL" id="PKC09690.1"/>
    </source>
</evidence>
<name>A0A2N0PS82_9GLOM</name>
<dbReference type="VEuPathDB" id="FungiDB:RhiirA1_477406"/>
<dbReference type="SUPFAM" id="SSF81585">
    <property type="entry name" value="PsbU/PolX domain-like"/>
    <property type="match status" value="1"/>
</dbReference>
<evidence type="ECO:0000313" key="2">
    <source>
        <dbReference type="Proteomes" id="UP000232722"/>
    </source>
</evidence>
<feature type="non-terminal residue" evidence="1">
    <location>
        <position position="1"/>
    </location>
</feature>
<reference evidence="1 2" key="1">
    <citation type="submission" date="2016-04" db="EMBL/GenBank/DDBJ databases">
        <title>Genome analyses suggest a sexual origin of heterokaryosis in a supposedly ancient asexual fungus.</title>
        <authorList>
            <person name="Ropars J."/>
            <person name="Sedzielewska K."/>
            <person name="Noel J."/>
            <person name="Charron P."/>
            <person name="Farinelli L."/>
            <person name="Marton T."/>
            <person name="Kruger M."/>
            <person name="Pelin A."/>
            <person name="Brachmann A."/>
            <person name="Corradi N."/>
        </authorList>
    </citation>
    <scope>NUCLEOTIDE SEQUENCE [LARGE SCALE GENOMIC DNA]</scope>
    <source>
        <strain evidence="1 2">A5</strain>
    </source>
</reference>
<dbReference type="EMBL" id="LLXJ01000439">
    <property type="protein sequence ID" value="PKC09690.1"/>
    <property type="molecule type" value="Genomic_DNA"/>
</dbReference>
<accession>A0A2N0PS82</accession>
<organism evidence="1 2">
    <name type="scientific">Rhizophagus irregularis</name>
    <dbReference type="NCBI Taxonomy" id="588596"/>
    <lineage>
        <taxon>Eukaryota</taxon>
        <taxon>Fungi</taxon>
        <taxon>Fungi incertae sedis</taxon>
        <taxon>Mucoromycota</taxon>
        <taxon>Glomeromycotina</taxon>
        <taxon>Glomeromycetes</taxon>
        <taxon>Glomerales</taxon>
        <taxon>Glomeraceae</taxon>
        <taxon>Rhizophagus</taxon>
    </lineage>
</organism>
<dbReference type="AlphaFoldDB" id="A0A2N0PS82"/>
<reference evidence="1 2" key="2">
    <citation type="submission" date="2017-09" db="EMBL/GenBank/DDBJ databases">
        <title>Extensive intraspecific genome diversity in a model arbuscular mycorrhizal fungus.</title>
        <authorList>
            <person name="Chen E.C."/>
            <person name="Morin E."/>
            <person name="Beaudet D."/>
            <person name="Noel J."/>
            <person name="Ndikumana S."/>
            <person name="Charron P."/>
            <person name="St-Onge C."/>
            <person name="Giorgi J."/>
            <person name="Grigoriev I.V."/>
            <person name="Roux C."/>
            <person name="Martin F.M."/>
            <person name="Corradi N."/>
        </authorList>
    </citation>
    <scope>NUCLEOTIDE SEQUENCE [LARGE SCALE GENOMIC DNA]</scope>
    <source>
        <strain evidence="1 2">A5</strain>
    </source>
</reference>
<protein>
    <submittedName>
        <fullName evidence="1">Uncharacterized protein</fullName>
    </submittedName>
</protein>